<feature type="domain" description="Biotin carboxylation" evidence="5">
    <location>
        <begin position="1"/>
        <end position="40"/>
    </location>
</feature>
<organism evidence="6 7">
    <name type="scientific">Haloferax volcanii</name>
    <name type="common">Halobacterium volcanii</name>
    <dbReference type="NCBI Taxonomy" id="2246"/>
    <lineage>
        <taxon>Archaea</taxon>
        <taxon>Methanobacteriati</taxon>
        <taxon>Methanobacteriota</taxon>
        <taxon>Stenosarchaea group</taxon>
        <taxon>Halobacteria</taxon>
        <taxon>Halobacteriales</taxon>
        <taxon>Haloferacaceae</taxon>
        <taxon>Haloferax</taxon>
    </lineage>
</organism>
<accession>A0A558G161</accession>
<keyword evidence="2" id="KW-0547">Nucleotide-binding</keyword>
<comment type="caution">
    <text evidence="6">The sequence shown here is derived from an EMBL/GenBank/DDBJ whole genome shotgun (WGS) entry which is preliminary data.</text>
</comment>
<dbReference type="RefSeq" id="WP_144859497.1">
    <property type="nucleotide sequence ID" value="NZ_VMTR01000209.1"/>
</dbReference>
<evidence type="ECO:0000256" key="3">
    <source>
        <dbReference type="ARBA" id="ARBA00022840"/>
    </source>
</evidence>
<dbReference type="PROSITE" id="PS50979">
    <property type="entry name" value="BC"/>
    <property type="match status" value="1"/>
</dbReference>
<reference evidence="6 7" key="1">
    <citation type="submission" date="2019-07" db="EMBL/GenBank/DDBJ databases">
        <title>Draft genome sequence of Haloferax volcanii SS0101, isolated from salt farm in Samut Sakhon, Thailand.</title>
        <authorList>
            <person name="Wanthongcharoen S."/>
            <person name="Yamprayoonswat W."/>
            <person name="Ruangsuj P."/>
            <person name="Thongpramul N."/>
            <person name="Jumpathong W."/>
            <person name="Sittihan S."/>
            <person name="Kanjanavas P."/>
            <person name="Yasawong M."/>
        </authorList>
    </citation>
    <scope>NUCLEOTIDE SEQUENCE [LARGE SCALE GENOMIC DNA]</scope>
    <source>
        <strain evidence="6 7">SS0101</strain>
    </source>
</reference>
<dbReference type="InterPro" id="IPR011764">
    <property type="entry name" value="Biotin_carboxylation_dom"/>
</dbReference>
<feature type="non-terminal residue" evidence="6">
    <location>
        <position position="40"/>
    </location>
</feature>
<keyword evidence="1" id="KW-0436">Ligase</keyword>
<protein>
    <recommendedName>
        <fullName evidence="5">Biotin carboxylation domain-containing protein</fullName>
    </recommendedName>
</protein>
<dbReference type="InterPro" id="IPR050856">
    <property type="entry name" value="Biotin_carboxylase_complex"/>
</dbReference>
<dbReference type="SUPFAM" id="SSF52440">
    <property type="entry name" value="PreATP-grasp domain"/>
    <property type="match status" value="1"/>
</dbReference>
<evidence type="ECO:0000256" key="1">
    <source>
        <dbReference type="ARBA" id="ARBA00022598"/>
    </source>
</evidence>
<dbReference type="Gene3D" id="3.40.50.20">
    <property type="match status" value="1"/>
</dbReference>
<proteinExistence type="predicted"/>
<evidence type="ECO:0000259" key="5">
    <source>
        <dbReference type="PROSITE" id="PS50979"/>
    </source>
</evidence>
<keyword evidence="3" id="KW-0067">ATP-binding</keyword>
<dbReference type="GO" id="GO:0016874">
    <property type="term" value="F:ligase activity"/>
    <property type="evidence" value="ECO:0007669"/>
    <property type="project" value="UniProtKB-KW"/>
</dbReference>
<dbReference type="GO" id="GO:0005524">
    <property type="term" value="F:ATP binding"/>
    <property type="evidence" value="ECO:0007669"/>
    <property type="project" value="UniProtKB-KW"/>
</dbReference>
<dbReference type="Proteomes" id="UP000320212">
    <property type="component" value="Unassembled WGS sequence"/>
</dbReference>
<name>A0A558G161_HALVO</name>
<evidence type="ECO:0000256" key="4">
    <source>
        <dbReference type="ARBA" id="ARBA00023267"/>
    </source>
</evidence>
<evidence type="ECO:0000313" key="7">
    <source>
        <dbReference type="Proteomes" id="UP000320212"/>
    </source>
</evidence>
<evidence type="ECO:0000256" key="2">
    <source>
        <dbReference type="ARBA" id="ARBA00022741"/>
    </source>
</evidence>
<dbReference type="InterPro" id="IPR016185">
    <property type="entry name" value="PreATP-grasp_dom_sf"/>
</dbReference>
<keyword evidence="4" id="KW-0092">Biotin</keyword>
<dbReference type="PANTHER" id="PTHR18866:SF33">
    <property type="entry name" value="METHYLCROTONOYL-COA CARBOXYLASE SUBUNIT ALPHA, MITOCHONDRIAL-RELATED"/>
    <property type="match status" value="1"/>
</dbReference>
<gene>
    <name evidence="6" type="ORF">FQA18_17445</name>
</gene>
<dbReference type="EMBL" id="VMTR01000209">
    <property type="protein sequence ID" value="TVT91522.1"/>
    <property type="molecule type" value="Genomic_DNA"/>
</dbReference>
<sequence length="40" mass="4350">MFSKVLVANRGEIAVRVMRACEELGVRTVAVYSEADKHGG</sequence>
<dbReference type="InterPro" id="IPR005481">
    <property type="entry name" value="BC-like_N"/>
</dbReference>
<dbReference type="PANTHER" id="PTHR18866">
    <property type="entry name" value="CARBOXYLASE:PYRUVATE/ACETYL-COA/PROPIONYL-COA CARBOXYLASE"/>
    <property type="match status" value="1"/>
</dbReference>
<evidence type="ECO:0000313" key="6">
    <source>
        <dbReference type="EMBL" id="TVT91522.1"/>
    </source>
</evidence>
<dbReference type="AlphaFoldDB" id="A0A558G161"/>
<dbReference type="Pfam" id="PF00289">
    <property type="entry name" value="Biotin_carb_N"/>
    <property type="match status" value="1"/>
</dbReference>